<gene>
    <name evidence="2" type="ORF">THAOC_30034</name>
</gene>
<reference evidence="2 3" key="1">
    <citation type="journal article" date="2012" name="Genome Biol.">
        <title>Genome and low-iron response of an oceanic diatom adapted to chronic iron limitation.</title>
        <authorList>
            <person name="Lommer M."/>
            <person name="Specht M."/>
            <person name="Roy A.S."/>
            <person name="Kraemer L."/>
            <person name="Andreson R."/>
            <person name="Gutowska M.A."/>
            <person name="Wolf J."/>
            <person name="Bergner S.V."/>
            <person name="Schilhabel M.B."/>
            <person name="Klostermeier U.C."/>
            <person name="Beiko R.G."/>
            <person name="Rosenstiel P."/>
            <person name="Hippler M."/>
            <person name="Laroche J."/>
        </authorList>
    </citation>
    <scope>NUCLEOTIDE SEQUENCE [LARGE SCALE GENOMIC DNA]</scope>
    <source>
        <strain evidence="2 3">CCMP1005</strain>
    </source>
</reference>
<dbReference type="Proteomes" id="UP000266841">
    <property type="component" value="Unassembled WGS sequence"/>
</dbReference>
<feature type="compositionally biased region" description="Basic and acidic residues" evidence="1">
    <location>
        <begin position="91"/>
        <end position="104"/>
    </location>
</feature>
<organism evidence="2 3">
    <name type="scientific">Thalassiosira oceanica</name>
    <name type="common">Marine diatom</name>
    <dbReference type="NCBI Taxonomy" id="159749"/>
    <lineage>
        <taxon>Eukaryota</taxon>
        <taxon>Sar</taxon>
        <taxon>Stramenopiles</taxon>
        <taxon>Ochrophyta</taxon>
        <taxon>Bacillariophyta</taxon>
        <taxon>Coscinodiscophyceae</taxon>
        <taxon>Thalassiosirophycidae</taxon>
        <taxon>Thalassiosirales</taxon>
        <taxon>Thalassiosiraceae</taxon>
        <taxon>Thalassiosira</taxon>
    </lineage>
</organism>
<dbReference type="AlphaFoldDB" id="K0RF21"/>
<comment type="caution">
    <text evidence="2">The sequence shown here is derived from an EMBL/GenBank/DDBJ whole genome shotgun (WGS) entry which is preliminary data.</text>
</comment>
<evidence type="ECO:0000256" key="1">
    <source>
        <dbReference type="SAM" id="MobiDB-lite"/>
    </source>
</evidence>
<dbReference type="EMBL" id="AGNL01042812">
    <property type="protein sequence ID" value="EJK50859.1"/>
    <property type="molecule type" value="Genomic_DNA"/>
</dbReference>
<name>K0RF21_THAOC</name>
<proteinExistence type="predicted"/>
<accession>K0RF21</accession>
<sequence>PLAGPSHPIRGPVVCPPSPPSRIACVEVEGHSALPHRLYPREINFAVIVIAFRRDRPQPDRHPSPTSQTVLSSTAPRQKLELAGVRSKTSRPAERAQKEPTRNR</sequence>
<feature type="region of interest" description="Disordered" evidence="1">
    <location>
        <begin position="55"/>
        <end position="104"/>
    </location>
</feature>
<protein>
    <submittedName>
        <fullName evidence="2">Uncharacterized protein</fullName>
    </submittedName>
</protein>
<feature type="compositionally biased region" description="Polar residues" evidence="1">
    <location>
        <begin position="64"/>
        <end position="76"/>
    </location>
</feature>
<feature type="non-terminal residue" evidence="2">
    <location>
        <position position="1"/>
    </location>
</feature>
<keyword evidence="3" id="KW-1185">Reference proteome</keyword>
<evidence type="ECO:0000313" key="2">
    <source>
        <dbReference type="EMBL" id="EJK50859.1"/>
    </source>
</evidence>
<evidence type="ECO:0000313" key="3">
    <source>
        <dbReference type="Proteomes" id="UP000266841"/>
    </source>
</evidence>